<dbReference type="InterPro" id="IPR002156">
    <property type="entry name" value="RNaseH_domain"/>
</dbReference>
<feature type="domain" description="RNase H type-1" evidence="4">
    <location>
        <begin position="560"/>
        <end position="690"/>
    </location>
</feature>
<feature type="compositionally biased region" description="Basic residues" evidence="2">
    <location>
        <begin position="217"/>
        <end position="226"/>
    </location>
</feature>
<feature type="domain" description="CCHC-type" evidence="3">
    <location>
        <begin position="263"/>
        <end position="277"/>
    </location>
</feature>
<dbReference type="PANTHER" id="PTHR33325:SF11">
    <property type="entry name" value="COLD SHOCK DOMAIN-CONTAINING PROTEIN 4-LIKE"/>
    <property type="match status" value="1"/>
</dbReference>
<dbReference type="CDD" id="cd06222">
    <property type="entry name" value="RNase_H_like"/>
    <property type="match status" value="1"/>
</dbReference>
<dbReference type="SMART" id="SM00343">
    <property type="entry name" value="ZnF_C2HC"/>
    <property type="match status" value="2"/>
</dbReference>
<protein>
    <submittedName>
        <fullName evidence="5">Ribonuclease H-like superfamily</fullName>
    </submittedName>
</protein>
<evidence type="ECO:0000256" key="2">
    <source>
        <dbReference type="SAM" id="MobiDB-lite"/>
    </source>
</evidence>
<dbReference type="InterPro" id="IPR026960">
    <property type="entry name" value="RVT-Znf"/>
</dbReference>
<name>A0A8T2AYN6_9BRAS</name>
<dbReference type="GO" id="GO:0003676">
    <property type="term" value="F:nucleic acid binding"/>
    <property type="evidence" value="ECO:0007669"/>
    <property type="project" value="InterPro"/>
</dbReference>
<dbReference type="Pfam" id="PF13456">
    <property type="entry name" value="RVT_3"/>
    <property type="match status" value="1"/>
</dbReference>
<reference evidence="5 6" key="1">
    <citation type="submission" date="2020-12" db="EMBL/GenBank/DDBJ databases">
        <title>Concerted genomic and epigenomic changes stabilize Arabidopsis allopolyploids.</title>
        <authorList>
            <person name="Chen Z."/>
        </authorList>
    </citation>
    <scope>NUCLEOTIDE SEQUENCE [LARGE SCALE GENOMIC DNA]</scope>
    <source>
        <strain evidence="5">Allo738</strain>
        <tissue evidence="5">Leaf</tissue>
    </source>
</reference>
<dbReference type="GO" id="GO:0008270">
    <property type="term" value="F:zinc ion binding"/>
    <property type="evidence" value="ECO:0007669"/>
    <property type="project" value="UniProtKB-KW"/>
</dbReference>
<accession>A0A8T2AYN6</accession>
<evidence type="ECO:0000313" key="6">
    <source>
        <dbReference type="Proteomes" id="UP000694240"/>
    </source>
</evidence>
<dbReference type="PROSITE" id="PS50879">
    <property type="entry name" value="RNASE_H_1"/>
    <property type="match status" value="1"/>
</dbReference>
<organism evidence="5 6">
    <name type="scientific">Arabidopsis thaliana x Arabidopsis arenosa</name>
    <dbReference type="NCBI Taxonomy" id="1240361"/>
    <lineage>
        <taxon>Eukaryota</taxon>
        <taxon>Viridiplantae</taxon>
        <taxon>Streptophyta</taxon>
        <taxon>Embryophyta</taxon>
        <taxon>Tracheophyta</taxon>
        <taxon>Spermatophyta</taxon>
        <taxon>Magnoliopsida</taxon>
        <taxon>eudicotyledons</taxon>
        <taxon>Gunneridae</taxon>
        <taxon>Pentapetalae</taxon>
        <taxon>rosids</taxon>
        <taxon>malvids</taxon>
        <taxon>Brassicales</taxon>
        <taxon>Brassicaceae</taxon>
        <taxon>Camelineae</taxon>
        <taxon>Arabidopsis</taxon>
    </lineage>
</organism>
<keyword evidence="6" id="KW-1185">Reference proteome</keyword>
<evidence type="ECO:0000313" key="5">
    <source>
        <dbReference type="EMBL" id="KAG7578876.1"/>
    </source>
</evidence>
<dbReference type="Pfam" id="PF14223">
    <property type="entry name" value="Retrotran_gag_2"/>
    <property type="match status" value="1"/>
</dbReference>
<evidence type="ECO:0000259" key="3">
    <source>
        <dbReference type="PROSITE" id="PS50158"/>
    </source>
</evidence>
<dbReference type="PROSITE" id="PS50158">
    <property type="entry name" value="ZF_CCHC"/>
    <property type="match status" value="1"/>
</dbReference>
<keyword evidence="1" id="KW-0479">Metal-binding</keyword>
<dbReference type="PANTHER" id="PTHR33325">
    <property type="entry name" value="ZINC FINGER, CCHC-TYPE-RELATED"/>
    <property type="match status" value="1"/>
</dbReference>
<dbReference type="Pfam" id="PF13966">
    <property type="entry name" value="zf-RVT"/>
    <property type="match status" value="1"/>
</dbReference>
<evidence type="ECO:0000256" key="1">
    <source>
        <dbReference type="PROSITE-ProRule" id="PRU00047"/>
    </source>
</evidence>
<dbReference type="GO" id="GO:0004523">
    <property type="term" value="F:RNA-DNA hybrid ribonuclease activity"/>
    <property type="evidence" value="ECO:0007669"/>
    <property type="project" value="InterPro"/>
</dbReference>
<keyword evidence="1" id="KW-0862">Zinc</keyword>
<comment type="caution">
    <text evidence="5">The sequence shown here is derived from an EMBL/GenBank/DDBJ whole genome shotgun (WGS) entry which is preliminary data.</text>
</comment>
<dbReference type="InterPro" id="IPR044730">
    <property type="entry name" value="RNase_H-like_dom_plant"/>
</dbReference>
<dbReference type="Proteomes" id="UP000694240">
    <property type="component" value="Chromosome 8"/>
</dbReference>
<evidence type="ECO:0000259" key="4">
    <source>
        <dbReference type="PROSITE" id="PS50879"/>
    </source>
</evidence>
<dbReference type="CDD" id="cd09272">
    <property type="entry name" value="RNase_HI_RT_Ty1"/>
    <property type="match status" value="1"/>
</dbReference>
<dbReference type="InterPro" id="IPR001878">
    <property type="entry name" value="Znf_CCHC"/>
</dbReference>
<proteinExistence type="predicted"/>
<sequence>MANIEKVKFPALKIIGANYIAWTTDVKLYFESQELSETLKSENLSPPKDKAKAIIFLRKHLDENVTHDYVHIKDPAELWQALKARFDNQREITLPHALEDWKNLRFQDFEKVEEYNSAMLRIVSLLKYSGKPITEAEMLEKTYLTFHKEHRVLQEMYRNCGYKRFSELIVTLILAEKNNELLLKNHNSRPTGAKAFPEINATDVKNSERGSQTYRGSGRRFNRGRGRSFNLQSRKSYTWVRPDQSSKGKESQGRNAQKLESICYRCGSKGHWAHVCRTPEHLYAGYLSDPHNARSQTGYVFTIGGTPISWRSLKQTLVATSSNHAEIIALHEASRECVWLRSIGRHIQTSSGIRLNTEPTILYEDNDACVAQTKEGYIKSDRTKHIPPKFFSYTQELVKNKDIEVTDHRPCMERFFKQVWDVVAPERVKVFLWLVTHQVIMTNMERVRRHIGESAVCQVCNGANESIIHVLRDCPAMEGHDDGRGSWATLFSMAAWWAWKWRCGNVFGEIGKCRDRTRFLKELAVEVTKAHEQVKKDARAGQGSGSGQRTEIMVSWIRPGEGWVALNTDGASRGNPGLATAAGVIRDSDGLWLGGFALNIGICSAPMAELWGVYYGLVIAWDRGYRRVELRVDSELVVGFIRSGVSDAHPLSFLVRLCHGFISRDWLVRVTHVYRESNRLADGLAAYAFSLELGFLLLEDCPEVVDPILFEDVNGTAFPRNVRL</sequence>
<dbReference type="EMBL" id="JAEFBK010000008">
    <property type="protein sequence ID" value="KAG7578876.1"/>
    <property type="molecule type" value="Genomic_DNA"/>
</dbReference>
<keyword evidence="1" id="KW-0863">Zinc-finger</keyword>
<dbReference type="AlphaFoldDB" id="A0A8T2AYN6"/>
<feature type="region of interest" description="Disordered" evidence="2">
    <location>
        <begin position="192"/>
        <end position="227"/>
    </location>
</feature>
<gene>
    <name evidence="5" type="ORF">ISN45_Aa03g030400</name>
</gene>